<dbReference type="PANTHER" id="PTHR10174">
    <property type="entry name" value="ALPHA-TOCOPHEROL TRANSFER PROTEIN-RELATED"/>
    <property type="match status" value="1"/>
</dbReference>
<dbReference type="AlphaFoldDB" id="A0AB34JSJ7"/>
<dbReference type="InterPro" id="IPR001251">
    <property type="entry name" value="CRAL-TRIO_dom"/>
</dbReference>
<evidence type="ECO:0000313" key="4">
    <source>
        <dbReference type="Proteomes" id="UP001515480"/>
    </source>
</evidence>
<dbReference type="GO" id="GO:1902936">
    <property type="term" value="F:phosphatidylinositol bisphosphate binding"/>
    <property type="evidence" value="ECO:0007669"/>
    <property type="project" value="TreeGrafter"/>
</dbReference>
<dbReference type="PROSITE" id="PS50191">
    <property type="entry name" value="CRAL_TRIO"/>
    <property type="match status" value="1"/>
</dbReference>
<sequence>MDSLTSRLRGVDTSAVEAGDDQEAPLFVAGSPEEAEQLRALDELLSPEARTRASESLCRMCLRGRKYDLPRAAALVDAMLALIDELGLSDPPRTLEDDLASMKLVVPGGSDFEGRKVCWLRLRNHQPGHGTLQDFGRVVVANMLYAMRGEEAQQRGIVMVNDMTGLSRKNLDPGLFKYVTGSILPRLPVRVGRILIFNPPFIVGRVVLPVVLSVVSKKLRARIVVVNSSNPQQLHKYIAPTSLPPDLGGSMPFDLATWSKHVAHPDSSLWEAPAEAPSLDKKWSSRAFFSEQLMHGREAAHLQAMNSDPALVASAEGAADDEPPTGAGGNGLPSLEKKSSSRVCFSDQPMEAAHANTIRAGAPRQVLSNSSSELNAGIALTPSRLEVLRARYGD</sequence>
<evidence type="ECO:0000256" key="1">
    <source>
        <dbReference type="SAM" id="MobiDB-lite"/>
    </source>
</evidence>
<comment type="caution">
    <text evidence="3">The sequence shown here is derived from an EMBL/GenBank/DDBJ whole genome shotgun (WGS) entry which is preliminary data.</text>
</comment>
<dbReference type="SUPFAM" id="SSF52087">
    <property type="entry name" value="CRAL/TRIO domain"/>
    <property type="match status" value="1"/>
</dbReference>
<dbReference type="Gene3D" id="3.40.525.10">
    <property type="entry name" value="CRAL-TRIO lipid binding domain"/>
    <property type="match status" value="1"/>
</dbReference>
<dbReference type="Proteomes" id="UP001515480">
    <property type="component" value="Unassembled WGS sequence"/>
</dbReference>
<feature type="domain" description="CRAL-TRIO" evidence="2">
    <location>
        <begin position="92"/>
        <end position="255"/>
    </location>
</feature>
<dbReference type="EMBL" id="JBGBPQ010000005">
    <property type="protein sequence ID" value="KAL1524584.1"/>
    <property type="molecule type" value="Genomic_DNA"/>
</dbReference>
<evidence type="ECO:0000313" key="3">
    <source>
        <dbReference type="EMBL" id="KAL1524584.1"/>
    </source>
</evidence>
<dbReference type="Pfam" id="PF00650">
    <property type="entry name" value="CRAL_TRIO"/>
    <property type="match status" value="1"/>
</dbReference>
<reference evidence="3 4" key="1">
    <citation type="journal article" date="2024" name="Science">
        <title>Giant polyketide synthase enzymes in the biosynthesis of giant marine polyether toxins.</title>
        <authorList>
            <person name="Fallon T.R."/>
            <person name="Shende V.V."/>
            <person name="Wierzbicki I.H."/>
            <person name="Pendleton A.L."/>
            <person name="Watervoot N.F."/>
            <person name="Auber R.P."/>
            <person name="Gonzalez D.J."/>
            <person name="Wisecaver J.H."/>
            <person name="Moore B.S."/>
        </authorList>
    </citation>
    <scope>NUCLEOTIDE SEQUENCE [LARGE SCALE GENOMIC DNA]</scope>
    <source>
        <strain evidence="3 4">12B1</strain>
    </source>
</reference>
<dbReference type="GO" id="GO:0016020">
    <property type="term" value="C:membrane"/>
    <property type="evidence" value="ECO:0007669"/>
    <property type="project" value="TreeGrafter"/>
</dbReference>
<gene>
    <name evidence="3" type="ORF">AB1Y20_019474</name>
</gene>
<dbReference type="CDD" id="cd00170">
    <property type="entry name" value="SEC14"/>
    <property type="match status" value="1"/>
</dbReference>
<feature type="region of interest" description="Disordered" evidence="1">
    <location>
        <begin position="313"/>
        <end position="344"/>
    </location>
</feature>
<keyword evidence="4" id="KW-1185">Reference proteome</keyword>
<accession>A0AB34JSJ7</accession>
<dbReference type="InterPro" id="IPR036865">
    <property type="entry name" value="CRAL-TRIO_dom_sf"/>
</dbReference>
<organism evidence="3 4">
    <name type="scientific">Prymnesium parvum</name>
    <name type="common">Toxic golden alga</name>
    <dbReference type="NCBI Taxonomy" id="97485"/>
    <lineage>
        <taxon>Eukaryota</taxon>
        <taxon>Haptista</taxon>
        <taxon>Haptophyta</taxon>
        <taxon>Prymnesiophyceae</taxon>
        <taxon>Prymnesiales</taxon>
        <taxon>Prymnesiaceae</taxon>
        <taxon>Prymnesium</taxon>
    </lineage>
</organism>
<dbReference type="PANTHER" id="PTHR10174:SF208">
    <property type="entry name" value="CRAL-TRIO DOMAIN-CONTAINING PROTEIN DDB_G0278031"/>
    <property type="match status" value="1"/>
</dbReference>
<dbReference type="SMART" id="SM00516">
    <property type="entry name" value="SEC14"/>
    <property type="match status" value="1"/>
</dbReference>
<protein>
    <recommendedName>
        <fullName evidence="2">CRAL-TRIO domain-containing protein</fullName>
    </recommendedName>
</protein>
<evidence type="ECO:0000259" key="2">
    <source>
        <dbReference type="PROSITE" id="PS50191"/>
    </source>
</evidence>
<proteinExistence type="predicted"/>
<name>A0AB34JSJ7_PRYPA</name>